<accession>A0A4R4V2A2</accession>
<dbReference type="OrthoDB" id="3701158at2"/>
<name>A0A4R4V2A2_9PSEU</name>
<dbReference type="EMBL" id="SMKV01000003">
    <property type="protein sequence ID" value="TDC95794.1"/>
    <property type="molecule type" value="Genomic_DNA"/>
</dbReference>
<reference evidence="1 2" key="1">
    <citation type="submission" date="2019-03" db="EMBL/GenBank/DDBJ databases">
        <title>Draft genome sequences of novel Actinobacteria.</title>
        <authorList>
            <person name="Sahin N."/>
            <person name="Ay H."/>
            <person name="Saygin H."/>
        </authorList>
    </citation>
    <scope>NUCLEOTIDE SEQUENCE [LARGE SCALE GENOMIC DNA]</scope>
    <source>
        <strain evidence="1 2">16K404</strain>
    </source>
</reference>
<gene>
    <name evidence="1" type="ORF">E1161_03100</name>
</gene>
<evidence type="ECO:0000313" key="2">
    <source>
        <dbReference type="Proteomes" id="UP000294744"/>
    </source>
</evidence>
<dbReference type="AlphaFoldDB" id="A0A4R4V2A2"/>
<sequence>MTPEERKLAVVFCQAQWLLEDAAHDVPADRYTRHQSETLAATLEELAGLVRARVCPVQSAITERPSRLQEEK</sequence>
<organism evidence="1 2">
    <name type="scientific">Saccharopolyspora aridisoli</name>
    <dbReference type="NCBI Taxonomy" id="2530385"/>
    <lineage>
        <taxon>Bacteria</taxon>
        <taxon>Bacillati</taxon>
        <taxon>Actinomycetota</taxon>
        <taxon>Actinomycetes</taxon>
        <taxon>Pseudonocardiales</taxon>
        <taxon>Pseudonocardiaceae</taxon>
        <taxon>Saccharopolyspora</taxon>
    </lineage>
</organism>
<proteinExistence type="predicted"/>
<protein>
    <submittedName>
        <fullName evidence="1">Uncharacterized protein</fullName>
    </submittedName>
</protein>
<evidence type="ECO:0000313" key="1">
    <source>
        <dbReference type="EMBL" id="TDC95794.1"/>
    </source>
</evidence>
<dbReference type="Proteomes" id="UP000294744">
    <property type="component" value="Unassembled WGS sequence"/>
</dbReference>
<keyword evidence="2" id="KW-1185">Reference proteome</keyword>
<comment type="caution">
    <text evidence="1">The sequence shown here is derived from an EMBL/GenBank/DDBJ whole genome shotgun (WGS) entry which is preliminary data.</text>
</comment>
<dbReference type="RefSeq" id="WP_132619358.1">
    <property type="nucleotide sequence ID" value="NZ_SMKV01000003.1"/>
</dbReference>